<evidence type="ECO:0000256" key="11">
    <source>
        <dbReference type="ARBA" id="ARBA00022840"/>
    </source>
</evidence>
<reference evidence="17 18" key="1">
    <citation type="submission" date="2016-02" db="EMBL/GenBank/DDBJ databases">
        <title>Complete genome of Sinomonas atrocyanea KCTC 3377.</title>
        <authorList>
            <person name="Kim K.M."/>
        </authorList>
    </citation>
    <scope>NUCLEOTIDE SEQUENCE [LARGE SCALE GENOMIC DNA]</scope>
    <source>
        <strain evidence="17 18">KCTC 3377</strain>
    </source>
</reference>
<keyword evidence="7 14" id="KW-0963">Cytoplasm</keyword>
<dbReference type="InterPro" id="IPR006083">
    <property type="entry name" value="PRK/URK"/>
</dbReference>
<organism evidence="17 18">
    <name type="scientific">Sinomonas atrocyanea</name>
    <dbReference type="NCBI Taxonomy" id="37927"/>
    <lineage>
        <taxon>Bacteria</taxon>
        <taxon>Bacillati</taxon>
        <taxon>Actinomycetota</taxon>
        <taxon>Actinomycetes</taxon>
        <taxon>Micrococcales</taxon>
        <taxon>Micrococcaceae</taxon>
        <taxon>Sinomonas</taxon>
    </lineage>
</organism>
<comment type="similarity">
    <text evidence="4 14 15">Belongs to the prokaryotic pantothenate kinase family.</text>
</comment>
<dbReference type="CDD" id="cd02025">
    <property type="entry name" value="PanK"/>
    <property type="match status" value="1"/>
</dbReference>
<dbReference type="HAMAP" id="MF_00215">
    <property type="entry name" value="Pantothen_kinase_1"/>
    <property type="match status" value="1"/>
</dbReference>
<keyword evidence="10 14" id="KW-0418">Kinase</keyword>
<comment type="catalytic activity">
    <reaction evidence="1 14 15">
        <text>(R)-pantothenate + ATP = (R)-4'-phosphopantothenate + ADP + H(+)</text>
        <dbReference type="Rhea" id="RHEA:16373"/>
        <dbReference type="ChEBI" id="CHEBI:10986"/>
        <dbReference type="ChEBI" id="CHEBI:15378"/>
        <dbReference type="ChEBI" id="CHEBI:29032"/>
        <dbReference type="ChEBI" id="CHEBI:30616"/>
        <dbReference type="ChEBI" id="CHEBI:456216"/>
        <dbReference type="EC" id="2.7.1.33"/>
    </reaction>
</comment>
<evidence type="ECO:0000256" key="7">
    <source>
        <dbReference type="ARBA" id="ARBA00022490"/>
    </source>
</evidence>
<accession>A0A127A4P7</accession>
<comment type="pathway">
    <text evidence="3 14 15">Cofactor biosynthesis; coenzyme A biosynthesis; CoA from (R)-pantothenate: step 1/5.</text>
</comment>
<dbReference type="EC" id="2.7.1.33" evidence="5 14"/>
<evidence type="ECO:0000256" key="1">
    <source>
        <dbReference type="ARBA" id="ARBA00001206"/>
    </source>
</evidence>
<keyword evidence="18" id="KW-1185">Reference proteome</keyword>
<dbReference type="InterPro" id="IPR027417">
    <property type="entry name" value="P-loop_NTPase"/>
</dbReference>
<dbReference type="PANTHER" id="PTHR10285">
    <property type="entry name" value="URIDINE KINASE"/>
    <property type="match status" value="1"/>
</dbReference>
<name>A0A127A4P7_9MICC</name>
<dbReference type="AlphaFoldDB" id="A0A127A4P7"/>
<dbReference type="PATRIC" id="fig|37927.3.peg.3030"/>
<evidence type="ECO:0000256" key="2">
    <source>
        <dbReference type="ARBA" id="ARBA00004496"/>
    </source>
</evidence>
<proteinExistence type="inferred from homology"/>
<dbReference type="PIRSF" id="PIRSF000545">
    <property type="entry name" value="Pantothenate_kin"/>
    <property type="match status" value="1"/>
</dbReference>
<evidence type="ECO:0000256" key="15">
    <source>
        <dbReference type="RuleBase" id="RU003530"/>
    </source>
</evidence>
<dbReference type="SUPFAM" id="SSF52540">
    <property type="entry name" value="P-loop containing nucleoside triphosphate hydrolases"/>
    <property type="match status" value="1"/>
</dbReference>
<evidence type="ECO:0000256" key="3">
    <source>
        <dbReference type="ARBA" id="ARBA00005225"/>
    </source>
</evidence>
<protein>
    <recommendedName>
        <fullName evidence="6 14">Pantothenate kinase</fullName>
        <ecNumber evidence="5 14">2.7.1.33</ecNumber>
    </recommendedName>
    <alternativeName>
        <fullName evidence="13 14">Pantothenic acid kinase</fullName>
    </alternativeName>
</protein>
<keyword evidence="12 14" id="KW-0173">Coenzyme A biosynthesis</keyword>
<keyword evidence="8 14" id="KW-0808">Transferase</keyword>
<feature type="domain" description="Phosphoribulokinase/uridine kinase" evidence="16">
    <location>
        <begin position="94"/>
        <end position="237"/>
    </location>
</feature>
<evidence type="ECO:0000256" key="5">
    <source>
        <dbReference type="ARBA" id="ARBA00012102"/>
    </source>
</evidence>
<evidence type="ECO:0000256" key="6">
    <source>
        <dbReference type="ARBA" id="ARBA00015080"/>
    </source>
</evidence>
<dbReference type="UniPathway" id="UPA00241">
    <property type="reaction ID" value="UER00352"/>
</dbReference>
<dbReference type="Proteomes" id="UP000070134">
    <property type="component" value="Chromosome"/>
</dbReference>
<evidence type="ECO:0000313" key="17">
    <source>
        <dbReference type="EMBL" id="AMM33615.1"/>
    </source>
</evidence>
<evidence type="ECO:0000256" key="13">
    <source>
        <dbReference type="ARBA" id="ARBA00032866"/>
    </source>
</evidence>
<dbReference type="GO" id="GO:0005524">
    <property type="term" value="F:ATP binding"/>
    <property type="evidence" value="ECO:0007669"/>
    <property type="project" value="UniProtKB-UniRule"/>
</dbReference>
<evidence type="ECO:0000256" key="4">
    <source>
        <dbReference type="ARBA" id="ARBA00006087"/>
    </source>
</evidence>
<evidence type="ECO:0000259" key="16">
    <source>
        <dbReference type="Pfam" id="PF00485"/>
    </source>
</evidence>
<evidence type="ECO:0000313" key="18">
    <source>
        <dbReference type="Proteomes" id="UP000070134"/>
    </source>
</evidence>
<dbReference type="KEGG" id="satk:SA2016_2950"/>
<keyword evidence="11 14" id="KW-0067">ATP-binding</keyword>
<evidence type="ECO:0000256" key="14">
    <source>
        <dbReference type="HAMAP-Rule" id="MF_00215"/>
    </source>
</evidence>
<dbReference type="InterPro" id="IPR004566">
    <property type="entry name" value="PanK"/>
</dbReference>
<evidence type="ECO:0000256" key="8">
    <source>
        <dbReference type="ARBA" id="ARBA00022679"/>
    </source>
</evidence>
<dbReference type="RefSeq" id="WP_066499384.1">
    <property type="nucleotide sequence ID" value="NZ_BJMO01000008.1"/>
</dbReference>
<feature type="binding site" evidence="14">
    <location>
        <begin position="99"/>
        <end position="106"/>
    </location>
    <ligand>
        <name>ATP</name>
        <dbReference type="ChEBI" id="CHEBI:30616"/>
    </ligand>
</feature>
<dbReference type="OrthoDB" id="1550976at2"/>
<dbReference type="GO" id="GO:0015937">
    <property type="term" value="P:coenzyme A biosynthetic process"/>
    <property type="evidence" value="ECO:0007669"/>
    <property type="project" value="UniProtKB-UniRule"/>
</dbReference>
<sequence>MSLQRSESAGDGASPFVELERATWARLADRMEQPLNQDDIDRIRGLGDPLDLREIRDVYLPLSRLLSLYVEASGELHTATQTFLGESTQRTPFVIGVAGSVAVGKSTIARVLREMLQRWPSTPNVQLVTTDGFLYPLAELTRRGVLDRKGFPESYDRRALLRFVAEIKSGAEEVRAPWYSHLTYDIVPGREVVVRRPDVLIVEGLNVLAPARPRGDGTTGLALSDFFDFSLYVDAKTSYIEHWYVERFLKLRSGAFAQPESYFHRYASLSDEEAVTTARSIWKRINEPNLIQNVLPTRGRAQLVLTKDADHSIRRMLLRKV</sequence>
<dbReference type="Gene3D" id="3.40.50.300">
    <property type="entry name" value="P-loop containing nucleotide triphosphate hydrolases"/>
    <property type="match status" value="1"/>
</dbReference>
<comment type="subcellular location">
    <subcellularLocation>
        <location evidence="2 14 15">Cytoplasm</location>
    </subcellularLocation>
</comment>
<keyword evidence="9 14" id="KW-0547">Nucleotide-binding</keyword>
<dbReference type="GO" id="GO:0004594">
    <property type="term" value="F:pantothenate kinase activity"/>
    <property type="evidence" value="ECO:0007669"/>
    <property type="project" value="UniProtKB-UniRule"/>
</dbReference>
<evidence type="ECO:0000256" key="10">
    <source>
        <dbReference type="ARBA" id="ARBA00022777"/>
    </source>
</evidence>
<dbReference type="EMBL" id="CP014518">
    <property type="protein sequence ID" value="AMM33615.1"/>
    <property type="molecule type" value="Genomic_DNA"/>
</dbReference>
<evidence type="ECO:0000256" key="12">
    <source>
        <dbReference type="ARBA" id="ARBA00022993"/>
    </source>
</evidence>
<evidence type="ECO:0000256" key="9">
    <source>
        <dbReference type="ARBA" id="ARBA00022741"/>
    </source>
</evidence>
<dbReference type="Pfam" id="PF00485">
    <property type="entry name" value="PRK"/>
    <property type="match status" value="1"/>
</dbReference>
<gene>
    <name evidence="14" type="primary">coaA</name>
    <name evidence="17" type="ORF">SA2016_2950</name>
</gene>
<dbReference type="GO" id="GO:0005737">
    <property type="term" value="C:cytoplasm"/>
    <property type="evidence" value="ECO:0007669"/>
    <property type="project" value="UniProtKB-SubCell"/>
</dbReference>
<dbReference type="NCBIfam" id="TIGR00554">
    <property type="entry name" value="panK_bact"/>
    <property type="match status" value="1"/>
</dbReference>
<dbReference type="STRING" id="37927.SA2016_2950"/>